<evidence type="ECO:0000313" key="1">
    <source>
        <dbReference type="EMBL" id="AEM38056.1"/>
    </source>
</evidence>
<evidence type="ECO:0000313" key="2">
    <source>
        <dbReference type="Proteomes" id="UP000001037"/>
    </source>
</evidence>
<dbReference type="InParanoid" id="G0EEU2"/>
<accession>G0EEU2</accession>
<keyword evidence="2" id="KW-1185">Reference proteome</keyword>
<dbReference type="AlphaFoldDB" id="G0EEU2"/>
<organism evidence="1 2">
    <name type="scientific">Pyrolobus fumarii (strain DSM 11204 / 1A)</name>
    <dbReference type="NCBI Taxonomy" id="694429"/>
    <lineage>
        <taxon>Archaea</taxon>
        <taxon>Thermoproteota</taxon>
        <taxon>Thermoprotei</taxon>
        <taxon>Desulfurococcales</taxon>
        <taxon>Pyrodictiaceae</taxon>
        <taxon>Pyrolobus</taxon>
    </lineage>
</organism>
<gene>
    <name evidence="1" type="ordered locus">Pyrfu_0184</name>
</gene>
<dbReference type="EMBL" id="CP002838">
    <property type="protein sequence ID" value="AEM38056.1"/>
    <property type="molecule type" value="Genomic_DNA"/>
</dbReference>
<proteinExistence type="predicted"/>
<reference evidence="1 2" key="1">
    <citation type="journal article" date="2011" name="Stand. Genomic Sci.">
        <title>Complete genome sequence of the hyperthermophilic chemolithoautotroph Pyrolobus fumarii type strain (1A).</title>
        <authorList>
            <person name="Anderson I."/>
            <person name="Goker M."/>
            <person name="Nolan M."/>
            <person name="Lucas S."/>
            <person name="Hammon N."/>
            <person name="Deshpande S."/>
            <person name="Cheng J.F."/>
            <person name="Tapia R."/>
            <person name="Han C."/>
            <person name="Goodwin L."/>
            <person name="Pitluck S."/>
            <person name="Huntemann M."/>
            <person name="Liolios K."/>
            <person name="Ivanova N."/>
            <person name="Pagani I."/>
            <person name="Mavromatis K."/>
            <person name="Ovchinikova G."/>
            <person name="Pati A."/>
            <person name="Chen A."/>
            <person name="Palaniappan K."/>
            <person name="Land M."/>
            <person name="Hauser L."/>
            <person name="Brambilla E.M."/>
            <person name="Huber H."/>
            <person name="Yasawong M."/>
            <person name="Rohde M."/>
            <person name="Spring S."/>
            <person name="Abt B."/>
            <person name="Sikorski J."/>
            <person name="Wirth R."/>
            <person name="Detter J.C."/>
            <person name="Woyke T."/>
            <person name="Bristow J."/>
            <person name="Eisen J.A."/>
            <person name="Markowitz V."/>
            <person name="Hugenholtz P."/>
            <person name="Kyrpides N.C."/>
            <person name="Klenk H.P."/>
            <person name="Lapidus A."/>
        </authorList>
    </citation>
    <scope>NUCLEOTIDE SEQUENCE [LARGE SCALE GENOMIC DNA]</scope>
    <source>
        <strain evidence="2">DSM 11204 / 1A</strain>
    </source>
</reference>
<dbReference type="eggNOG" id="arCOG00551">
    <property type="taxonomic scope" value="Archaea"/>
</dbReference>
<dbReference type="STRING" id="694429.Pyrfu_0184"/>
<name>G0EEU2_PYRF1</name>
<dbReference type="HOGENOM" id="CLU_1640025_0_0_2"/>
<dbReference type="KEGG" id="pfm:Pyrfu_0184"/>
<dbReference type="RefSeq" id="WP_014025733.1">
    <property type="nucleotide sequence ID" value="NC_015931.1"/>
</dbReference>
<sequence length="161" mass="18035">MSEEARPVSEELLEMLEDPSREIRSDIVVRVVRGLTSTALPEGLEELAREMFQLWERIVELFVVERLTLFVRGERGVCSRVGMDSEVCTFVKRLVEGLRALLLGLVIVDDAGRVYVRLRISREINGRVLPRGAIISLDPGVALLLYAMGECELATIKPLKG</sequence>
<dbReference type="GeneID" id="11139821"/>
<protein>
    <submittedName>
        <fullName evidence="1">Uncharacterized protein</fullName>
    </submittedName>
</protein>
<dbReference type="Proteomes" id="UP000001037">
    <property type="component" value="Chromosome"/>
</dbReference>